<proteinExistence type="predicted"/>
<dbReference type="Gene3D" id="3.40.190.10">
    <property type="entry name" value="Periplasmic binding protein-like II"/>
    <property type="match status" value="2"/>
</dbReference>
<keyword evidence="7" id="KW-1185">Reference proteome</keyword>
<dbReference type="PANTHER" id="PTHR43649:SF33">
    <property type="entry name" value="POLYGALACTURONAN_RHAMNOGALACTURONAN-BINDING PROTEIN YTCQ"/>
    <property type="match status" value="1"/>
</dbReference>
<keyword evidence="5" id="KW-0449">Lipoprotein</keyword>
<evidence type="ECO:0000256" key="5">
    <source>
        <dbReference type="ARBA" id="ARBA00023288"/>
    </source>
</evidence>
<evidence type="ECO:0000256" key="3">
    <source>
        <dbReference type="ARBA" id="ARBA00023136"/>
    </source>
</evidence>
<gene>
    <name evidence="6" type="ORF">H8716_09175</name>
</gene>
<name>A0ABR7NC11_9FIRM</name>
<keyword evidence="2" id="KW-0732">Signal</keyword>
<dbReference type="Proteomes" id="UP000657421">
    <property type="component" value="Unassembled WGS sequence"/>
</dbReference>
<dbReference type="InterPro" id="IPR006059">
    <property type="entry name" value="SBP"/>
</dbReference>
<keyword evidence="4" id="KW-0564">Palmitate</keyword>
<dbReference type="EMBL" id="JACRSZ010000008">
    <property type="protein sequence ID" value="MBC8573253.1"/>
    <property type="molecule type" value="Genomic_DNA"/>
</dbReference>
<organism evidence="6 7">
    <name type="scientific">Jingyaoa shaoxingensis</name>
    <dbReference type="NCBI Taxonomy" id="2763671"/>
    <lineage>
        <taxon>Bacteria</taxon>
        <taxon>Bacillati</taxon>
        <taxon>Bacillota</taxon>
        <taxon>Clostridia</taxon>
        <taxon>Lachnospirales</taxon>
        <taxon>Lachnospiraceae</taxon>
        <taxon>Jingyaoa</taxon>
    </lineage>
</organism>
<dbReference type="InterPro" id="IPR050490">
    <property type="entry name" value="Bact_solute-bd_prot1"/>
</dbReference>
<evidence type="ECO:0000256" key="2">
    <source>
        <dbReference type="ARBA" id="ARBA00022729"/>
    </source>
</evidence>
<dbReference type="SUPFAM" id="SSF53850">
    <property type="entry name" value="Periplasmic binding protein-like II"/>
    <property type="match status" value="1"/>
</dbReference>
<accession>A0ABR7NC11</accession>
<keyword evidence="3" id="KW-0472">Membrane</keyword>
<evidence type="ECO:0000313" key="6">
    <source>
        <dbReference type="EMBL" id="MBC8573253.1"/>
    </source>
</evidence>
<evidence type="ECO:0000256" key="4">
    <source>
        <dbReference type="ARBA" id="ARBA00023139"/>
    </source>
</evidence>
<comment type="caution">
    <text evidence="6">The sequence shown here is derived from an EMBL/GenBank/DDBJ whole genome shotgun (WGS) entry which is preliminary data.</text>
</comment>
<sequence>MITNKKNKKIVITVLLTIVLGSAFVFSLLGKNKTSAKEKELLDVLIWGEKTDLFDHIFQKFEAKYPSIKMQVSFVSESYYEDFMREQISSEKKIADVIFMKPKYDTFLSLETRGRLTDLTGETYLDNYQSENLKIYEVNKCQYAIPFISNKLVACYNLSVLEKLNYEIPKNAQDLEKIFREALRRGITPIIFGGEDEKGFYEMYIQWLMLVLRNFNQTSSFANDLQNGKVRADDPVLLEYMELIYNLSQKGYFTNKNLLLNIAEAMDAFESDKAVVIMSDIWSLYQQLGNDFEKNYMPGSLIVEEGEVNEINSLSFILGIDSKSDAKENANLLIEFLSTDVDENDIEMPEGMHLLNTEADENSSYKKEYDYEVYMDKCAWWIKEPFKDMTARLLSDQKIEDVIASTEELFESLTIPTYIYVP</sequence>
<protein>
    <submittedName>
        <fullName evidence="6">Carbohydrate ABC transporter substrate-binding protein</fullName>
    </submittedName>
</protein>
<dbReference type="Pfam" id="PF01547">
    <property type="entry name" value="SBP_bac_1"/>
    <property type="match status" value="1"/>
</dbReference>
<keyword evidence="1" id="KW-1003">Cell membrane</keyword>
<reference evidence="6 7" key="1">
    <citation type="submission" date="2020-08" db="EMBL/GenBank/DDBJ databases">
        <title>Genome public.</title>
        <authorList>
            <person name="Liu C."/>
            <person name="Sun Q."/>
        </authorList>
    </citation>
    <scope>NUCLEOTIDE SEQUENCE [LARGE SCALE GENOMIC DNA]</scope>
    <source>
        <strain evidence="6 7">NSJ-46</strain>
    </source>
</reference>
<evidence type="ECO:0000256" key="1">
    <source>
        <dbReference type="ARBA" id="ARBA00022475"/>
    </source>
</evidence>
<evidence type="ECO:0000313" key="7">
    <source>
        <dbReference type="Proteomes" id="UP000657421"/>
    </source>
</evidence>
<dbReference type="RefSeq" id="WP_283243064.1">
    <property type="nucleotide sequence ID" value="NZ_JACRSZ010000008.1"/>
</dbReference>
<dbReference type="PANTHER" id="PTHR43649">
    <property type="entry name" value="ARABINOSE-BINDING PROTEIN-RELATED"/>
    <property type="match status" value="1"/>
</dbReference>